<dbReference type="PANTHER" id="PTHR15032">
    <property type="entry name" value="N-ACYL-PHOSPHATIDYLETHANOLAMINE-HYDROLYZING PHOSPHOLIPASE D"/>
    <property type="match status" value="1"/>
</dbReference>
<dbReference type="InterPro" id="IPR024884">
    <property type="entry name" value="NAPE-PLD"/>
</dbReference>
<dbReference type="HOGENOM" id="CLU_020884_1_1_5"/>
<keyword evidence="3" id="KW-1185">Reference proteome</keyword>
<dbReference type="AlphaFoldDB" id="W0A6N6"/>
<dbReference type="RefSeq" id="WP_025290358.1">
    <property type="nucleotide sequence ID" value="NZ_CP006644.1"/>
</dbReference>
<dbReference type="KEGG" id="ssan:NX02_01060"/>
<dbReference type="eggNOG" id="COG2220">
    <property type="taxonomic scope" value="Bacteria"/>
</dbReference>
<dbReference type="Gene3D" id="3.60.15.10">
    <property type="entry name" value="Ribonuclease Z/Hydroxyacylglutathione hydrolase-like"/>
    <property type="match status" value="1"/>
</dbReference>
<name>W0A6N6_9SPHN</name>
<dbReference type="InterPro" id="IPR001279">
    <property type="entry name" value="Metallo-B-lactamas"/>
</dbReference>
<dbReference type="Proteomes" id="UP000018851">
    <property type="component" value="Chromosome"/>
</dbReference>
<dbReference type="PATRIC" id="fig|1123269.5.peg.212"/>
<proteinExistence type="predicted"/>
<dbReference type="GO" id="GO:0008270">
    <property type="term" value="F:zinc ion binding"/>
    <property type="evidence" value="ECO:0007669"/>
    <property type="project" value="InterPro"/>
</dbReference>
<dbReference type="SUPFAM" id="SSF56281">
    <property type="entry name" value="Metallo-hydrolase/oxidoreductase"/>
    <property type="match status" value="1"/>
</dbReference>
<dbReference type="GO" id="GO:0070290">
    <property type="term" value="F:N-acylphosphatidylethanolamine-specific phospholipase D activity"/>
    <property type="evidence" value="ECO:0007669"/>
    <property type="project" value="InterPro"/>
</dbReference>
<dbReference type="OrthoDB" id="9805728at2"/>
<dbReference type="InterPro" id="IPR036866">
    <property type="entry name" value="RibonucZ/Hydroxyglut_hydro"/>
</dbReference>
<evidence type="ECO:0000313" key="2">
    <source>
        <dbReference type="EMBL" id="AHE51978.1"/>
    </source>
</evidence>
<protein>
    <submittedName>
        <fullName evidence="2">Membrane protein</fullName>
    </submittedName>
</protein>
<dbReference type="EMBL" id="CP006644">
    <property type="protein sequence ID" value="AHE51978.1"/>
    <property type="molecule type" value="Genomic_DNA"/>
</dbReference>
<gene>
    <name evidence="2" type="ORF">NX02_01060</name>
</gene>
<dbReference type="PANTHER" id="PTHR15032:SF4">
    <property type="entry name" value="N-ACYL-PHOSPHATIDYLETHANOLAMINE-HYDROLYZING PHOSPHOLIPASE D"/>
    <property type="match status" value="1"/>
</dbReference>
<reference evidence="2 3" key="1">
    <citation type="submission" date="2013-07" db="EMBL/GenBank/DDBJ databases">
        <title>Completed genome of Sphingomonas sanxanigenens NX02.</title>
        <authorList>
            <person name="Ma T."/>
            <person name="Huang H."/>
            <person name="Wu M."/>
            <person name="Li X."/>
            <person name="Li G."/>
        </authorList>
    </citation>
    <scope>NUCLEOTIDE SEQUENCE [LARGE SCALE GENOMIC DNA]</scope>
    <source>
        <strain evidence="2 3">NX02</strain>
    </source>
</reference>
<evidence type="ECO:0000259" key="1">
    <source>
        <dbReference type="Pfam" id="PF12706"/>
    </source>
</evidence>
<dbReference type="Pfam" id="PF12706">
    <property type="entry name" value="Lactamase_B_2"/>
    <property type="match status" value="1"/>
</dbReference>
<dbReference type="STRING" id="1123269.NX02_01060"/>
<evidence type="ECO:0000313" key="3">
    <source>
        <dbReference type="Proteomes" id="UP000018851"/>
    </source>
</evidence>
<feature type="domain" description="Metallo-beta-lactamase" evidence="1">
    <location>
        <begin position="85"/>
        <end position="285"/>
    </location>
</feature>
<organism evidence="2 3">
    <name type="scientific">Sphingomonas sanxanigenens DSM 19645 = NX02</name>
    <dbReference type="NCBI Taxonomy" id="1123269"/>
    <lineage>
        <taxon>Bacteria</taxon>
        <taxon>Pseudomonadati</taxon>
        <taxon>Pseudomonadota</taxon>
        <taxon>Alphaproteobacteria</taxon>
        <taxon>Sphingomonadales</taxon>
        <taxon>Sphingomonadaceae</taxon>
        <taxon>Sphingomonas</taxon>
    </lineage>
</organism>
<sequence>MPARNRYYAGPPSAHFDGLRFLNPAGEPETDRSLRDALRWYRTAPKTQWPASVPVSPIVPDARVTGLRVTMIGHATLLIQIAGLNILTDPVWSERASPLAFAGPRRVTAPGVAMEDLPPIDAILLSHNHYDHLDIATLKRLTAQHDPLIVTPLGNDSIIHRHIPEARIAAGDWFDRFDIAPGVETHIVPALHWSSRGPGDRRMALWGGFMLRAKGALVYFAGDTGYGTGAIFRDLRNRFGPTDLALLPIGAYDPRWFMAAQHTDPEEAIQIMRDLDAGAAIGMHWGTFKLTDEPREDPALRLAAGLAARGIAPDRFTAMRPAEVVEFDATRADGPAPPTAIPSGG</sequence>
<dbReference type="PIRSF" id="PIRSF038896">
    <property type="entry name" value="NAPE-PLD"/>
    <property type="match status" value="1"/>
</dbReference>
<dbReference type="GO" id="GO:0005737">
    <property type="term" value="C:cytoplasm"/>
    <property type="evidence" value="ECO:0007669"/>
    <property type="project" value="TreeGrafter"/>
</dbReference>
<accession>W0A6N6</accession>